<accession>A0A842HHY9</accession>
<dbReference type="EMBL" id="JACHVB010000059">
    <property type="protein sequence ID" value="MBC2595949.1"/>
    <property type="molecule type" value="Genomic_DNA"/>
</dbReference>
<reference evidence="5 6" key="1">
    <citation type="submission" date="2020-07" db="EMBL/GenBank/DDBJ databases">
        <authorList>
            <person name="Feng X."/>
        </authorList>
    </citation>
    <scope>NUCLEOTIDE SEQUENCE [LARGE SCALE GENOMIC DNA]</scope>
    <source>
        <strain evidence="5 6">JCM31066</strain>
    </source>
</reference>
<dbReference type="RefSeq" id="WP_185675462.1">
    <property type="nucleotide sequence ID" value="NZ_JACHVB010000023.1"/>
</dbReference>
<organism evidence="5 6">
    <name type="scientific">Ruficoccus amylovorans</name>
    <dbReference type="NCBI Taxonomy" id="1804625"/>
    <lineage>
        <taxon>Bacteria</taxon>
        <taxon>Pseudomonadati</taxon>
        <taxon>Verrucomicrobiota</taxon>
        <taxon>Opitutia</taxon>
        <taxon>Puniceicoccales</taxon>
        <taxon>Cerasicoccaceae</taxon>
        <taxon>Ruficoccus</taxon>
    </lineage>
</organism>
<name>A0A842HHY9_9BACT</name>
<keyword evidence="1" id="KW-0812">Transmembrane</keyword>
<gene>
    <name evidence="2" type="ORF">H5P28_09435</name>
    <name evidence="3" type="ORF">H5P28_10105</name>
    <name evidence="4" type="ORF">H5P28_16660</name>
    <name evidence="5" type="ORF">H5P28_16915</name>
</gene>
<evidence type="ECO:0000313" key="3">
    <source>
        <dbReference type="EMBL" id="MBC2594611.1"/>
    </source>
</evidence>
<comment type="caution">
    <text evidence="5">The sequence shown here is derived from an EMBL/GenBank/DDBJ whole genome shotgun (WGS) entry which is preliminary data.</text>
</comment>
<dbReference type="AlphaFoldDB" id="A0A842HHY9"/>
<evidence type="ECO:0000313" key="2">
    <source>
        <dbReference type="EMBL" id="MBC2594478.1"/>
    </source>
</evidence>
<keyword evidence="1" id="KW-0472">Membrane</keyword>
<protein>
    <submittedName>
        <fullName evidence="5">Uncharacterized protein</fullName>
    </submittedName>
</protein>
<dbReference type="EMBL" id="JACHVB010000025">
    <property type="protein sequence ID" value="MBC2594611.1"/>
    <property type="molecule type" value="Genomic_DNA"/>
</dbReference>
<sequence length="77" mass="8250">MNAILKIALVALTAYSVGTLVGPVAIGAVNEAQETLSPFLVISVAILIGSIGYAVGAVRRSPFVPEYPEYPERERYR</sequence>
<evidence type="ECO:0000256" key="1">
    <source>
        <dbReference type="SAM" id="Phobius"/>
    </source>
</evidence>
<keyword evidence="1" id="KW-1133">Transmembrane helix</keyword>
<proteinExistence type="predicted"/>
<dbReference type="Proteomes" id="UP000546464">
    <property type="component" value="Unassembled WGS sequence"/>
</dbReference>
<evidence type="ECO:0000313" key="4">
    <source>
        <dbReference type="EMBL" id="MBC2595898.1"/>
    </source>
</evidence>
<dbReference type="EMBL" id="JACHVB010000023">
    <property type="protein sequence ID" value="MBC2594478.1"/>
    <property type="molecule type" value="Genomic_DNA"/>
</dbReference>
<feature type="transmembrane region" description="Helical" evidence="1">
    <location>
        <begin position="35"/>
        <end position="55"/>
    </location>
</feature>
<evidence type="ECO:0000313" key="5">
    <source>
        <dbReference type="EMBL" id="MBC2595949.1"/>
    </source>
</evidence>
<evidence type="ECO:0000313" key="6">
    <source>
        <dbReference type="Proteomes" id="UP000546464"/>
    </source>
</evidence>
<keyword evidence="6" id="KW-1185">Reference proteome</keyword>
<feature type="transmembrane region" description="Helical" evidence="1">
    <location>
        <begin position="7"/>
        <end position="29"/>
    </location>
</feature>
<dbReference type="EMBL" id="JACHVB010000058">
    <property type="protein sequence ID" value="MBC2595898.1"/>
    <property type="molecule type" value="Genomic_DNA"/>
</dbReference>